<evidence type="ECO:0000313" key="1">
    <source>
        <dbReference type="EMBL" id="MEB3041405.1"/>
    </source>
</evidence>
<dbReference type="Proteomes" id="UP001324270">
    <property type="component" value="Unassembled WGS sequence"/>
</dbReference>
<reference evidence="1 2" key="1">
    <citation type="submission" date="2023-12" db="EMBL/GenBank/DDBJ databases">
        <title>Genomic sequences of Capnocytophaga and Parvimonas strains.</title>
        <authorList>
            <person name="Watt R.M."/>
            <person name="Wang M."/>
            <person name="Yang T."/>
            <person name="Tong W.M."/>
        </authorList>
    </citation>
    <scope>NUCLEOTIDE SEQUENCE [LARGE SCALE GENOMIC DNA]</scope>
    <source>
        <strain evidence="1 2">CCUG 13156</strain>
    </source>
</reference>
<evidence type="ECO:0000313" key="2">
    <source>
        <dbReference type="Proteomes" id="UP001324270"/>
    </source>
</evidence>
<keyword evidence="2" id="KW-1185">Reference proteome</keyword>
<proteinExistence type="predicted"/>
<dbReference type="EMBL" id="JAYKBV010000020">
    <property type="protein sequence ID" value="MEB3041405.1"/>
    <property type="molecule type" value="Genomic_DNA"/>
</dbReference>
<protein>
    <recommendedName>
        <fullName evidence="3">Leucine-rich repeat domain-containing protein</fullName>
    </recommendedName>
</protein>
<comment type="caution">
    <text evidence="1">The sequence shown here is derived from an EMBL/GenBank/DDBJ whole genome shotgun (WGS) entry which is preliminary data.</text>
</comment>
<sequence>MEKYVLDYSETSYFKGLRILYPYIEEGLLYAQQNNIKDICVWTQGDWTKQNVNFDFLNGKSFIETFHWLVPMSKKTDVTGIYNLFNLKELRWGSYDLDLSYFKELERLNITYSAKILGWNSLKKVKHLTIGGVKTQDLSFLEDMDNLEYLRIIKGTFSTIKGVDRCNKLKTIFIQGCNSLLEIKDTLINNKNIENLLLERCKNVILEGIESLGLKNLSVI</sequence>
<dbReference type="SUPFAM" id="SSF52058">
    <property type="entry name" value="L domain-like"/>
    <property type="match status" value="1"/>
</dbReference>
<name>A0ABU5YBR7_9FLAO</name>
<accession>A0ABU5YBR7</accession>
<gene>
    <name evidence="1" type="ORF">VJJ49_12000</name>
</gene>
<dbReference type="RefSeq" id="WP_323980006.1">
    <property type="nucleotide sequence ID" value="NZ_JAYKBV010000020.1"/>
</dbReference>
<organism evidence="1 2">
    <name type="scientific">Capnocytophaga gingivalis</name>
    <dbReference type="NCBI Taxonomy" id="1017"/>
    <lineage>
        <taxon>Bacteria</taxon>
        <taxon>Pseudomonadati</taxon>
        <taxon>Bacteroidota</taxon>
        <taxon>Flavobacteriia</taxon>
        <taxon>Flavobacteriales</taxon>
        <taxon>Flavobacteriaceae</taxon>
        <taxon>Capnocytophaga</taxon>
    </lineage>
</organism>
<dbReference type="InterPro" id="IPR032675">
    <property type="entry name" value="LRR_dom_sf"/>
</dbReference>
<dbReference type="Gene3D" id="3.80.10.10">
    <property type="entry name" value="Ribonuclease Inhibitor"/>
    <property type="match status" value="1"/>
</dbReference>
<evidence type="ECO:0008006" key="3">
    <source>
        <dbReference type="Google" id="ProtNLM"/>
    </source>
</evidence>